<name>A0A3R7NFT3_9STRA</name>
<feature type="region of interest" description="Disordered" evidence="1">
    <location>
        <begin position="43"/>
        <end position="63"/>
    </location>
</feature>
<dbReference type="Proteomes" id="UP000792063">
    <property type="component" value="Unassembled WGS sequence"/>
</dbReference>
<dbReference type="EMBL" id="JPWU03000144">
    <property type="protein sequence ID" value="KAG2524780.1"/>
    <property type="molecule type" value="Genomic_DNA"/>
</dbReference>
<dbReference type="Proteomes" id="UP000785171">
    <property type="component" value="Unassembled WGS sequence"/>
</dbReference>
<dbReference type="EMBL" id="MBDN02000142">
    <property type="protein sequence ID" value="RLN79518.1"/>
    <property type="molecule type" value="Genomic_DNA"/>
</dbReference>
<evidence type="ECO:0008006" key="8">
    <source>
        <dbReference type="Google" id="ProtNLM"/>
    </source>
</evidence>
<evidence type="ECO:0000313" key="4">
    <source>
        <dbReference type="EMBL" id="RLM96066.1"/>
    </source>
</evidence>
<dbReference type="AlphaFoldDB" id="A0A3R7NFT3"/>
<dbReference type="Proteomes" id="UP000285624">
    <property type="component" value="Unassembled WGS sequence"/>
</dbReference>
<accession>A0A3R7NFT3</accession>
<keyword evidence="6" id="KW-1185">Reference proteome</keyword>
<dbReference type="Proteomes" id="UP000285883">
    <property type="component" value="Unassembled WGS sequence"/>
</dbReference>
<gene>
    <name evidence="4" type="ORF">BBI17_001703</name>
    <name evidence="5" type="ORF">BBO99_00005213</name>
    <name evidence="3" type="ORF">JM16_004588</name>
    <name evidence="2" type="ORF">JM18_005221</name>
</gene>
<evidence type="ECO:0000313" key="2">
    <source>
        <dbReference type="EMBL" id="KAG2524780.1"/>
    </source>
</evidence>
<evidence type="ECO:0000313" key="5">
    <source>
        <dbReference type="EMBL" id="RLN79518.1"/>
    </source>
</evidence>
<organism evidence="5 6">
    <name type="scientific">Phytophthora kernoviae</name>
    <dbReference type="NCBI Taxonomy" id="325452"/>
    <lineage>
        <taxon>Eukaryota</taxon>
        <taxon>Sar</taxon>
        <taxon>Stramenopiles</taxon>
        <taxon>Oomycota</taxon>
        <taxon>Peronosporomycetes</taxon>
        <taxon>Peronosporales</taxon>
        <taxon>Peronosporaceae</taxon>
        <taxon>Phytophthora</taxon>
    </lineage>
</organism>
<evidence type="ECO:0000313" key="6">
    <source>
        <dbReference type="Proteomes" id="UP000285624"/>
    </source>
</evidence>
<evidence type="ECO:0000313" key="3">
    <source>
        <dbReference type="EMBL" id="KAG2524962.1"/>
    </source>
</evidence>
<proteinExistence type="predicted"/>
<protein>
    <recommendedName>
        <fullName evidence="8">BZIP domain-containing protein</fullName>
    </recommendedName>
</protein>
<reference evidence="6 7" key="2">
    <citation type="submission" date="2018-07" db="EMBL/GenBank/DDBJ databases">
        <title>Genome sequencing of oomycete isolates from Chile give support for New Zealand origin for Phytophthora kernoviae and make available the first Nothophytophthora sp. genome.</title>
        <authorList>
            <person name="Studholme D.J."/>
            <person name="Sanfuentes E."/>
            <person name="Panda P."/>
            <person name="Hill R."/>
            <person name="Sambles C."/>
            <person name="Grant M."/>
            <person name="Williams N.M."/>
            <person name="Mcdougal R.L."/>
        </authorList>
    </citation>
    <scope>NUCLEOTIDE SEQUENCE [LARGE SCALE GENOMIC DNA]</scope>
    <source>
        <strain evidence="4">Chile2</strain>
        <strain evidence="5">Chile4</strain>
    </source>
</reference>
<feature type="compositionally biased region" description="Low complexity" evidence="1">
    <location>
        <begin position="53"/>
        <end position="63"/>
    </location>
</feature>
<dbReference type="EMBL" id="MAYM02002359">
    <property type="protein sequence ID" value="RLM96066.1"/>
    <property type="molecule type" value="Genomic_DNA"/>
</dbReference>
<reference evidence="2" key="1">
    <citation type="journal article" date="2015" name="Genom Data">
        <title>Genome sequences of six Phytophthora species associated with forests in New Zealand.</title>
        <authorList>
            <person name="Studholme D.J."/>
            <person name="McDougal R.L."/>
            <person name="Sambles C."/>
            <person name="Hansen E."/>
            <person name="Hardy G."/>
            <person name="Grant M."/>
            <person name="Ganley R.J."/>
            <person name="Williams N.M."/>
        </authorList>
    </citation>
    <scope>NUCLEOTIDE SEQUENCE</scope>
    <source>
        <strain evidence="3">NZFS 2646</strain>
        <strain evidence="2">NZFS 3630</strain>
    </source>
</reference>
<sequence length="282" mass="32799">MDTTDYPFWSLHSTAFYTADEFEIHIMALNDFRSTVAMDELSSSGWDRPHPSPSNAAPPYSPSSPSSVAFTSSCYPLSPFKSEPIEHHLVVVPEILRITGDEDNIVIKMEPKHDVDYVSMPIPNYHRSLCVPHGSGCGYTTDDERERLRRRQRIYEKRYRSRKRADLKKQRDAWLGLEIELADTRKKHCQPVARAKLSVNASLKTKLRHLLEEERALKQDRIAMRSLCAWERISRIREYTDKDELHTVSEWQHNAEKVIGQCGMIGPRRFNPYAPMELHFTW</sequence>
<comment type="caution">
    <text evidence="5">The sequence shown here is derived from an EMBL/GenBank/DDBJ whole genome shotgun (WGS) entry which is preliminary data.</text>
</comment>
<dbReference type="EMBL" id="JPWV03000102">
    <property type="protein sequence ID" value="KAG2524962.1"/>
    <property type="molecule type" value="Genomic_DNA"/>
</dbReference>
<evidence type="ECO:0000313" key="7">
    <source>
        <dbReference type="Proteomes" id="UP000285883"/>
    </source>
</evidence>
<reference evidence="2" key="3">
    <citation type="submission" date="2020-06" db="EMBL/GenBank/DDBJ databases">
        <authorList>
            <person name="Studholme D.J."/>
        </authorList>
    </citation>
    <scope>NUCLEOTIDE SEQUENCE</scope>
    <source>
        <strain evidence="3">NZFS 2646</strain>
        <strain evidence="2">NZFS 3630</strain>
    </source>
</reference>
<evidence type="ECO:0000256" key="1">
    <source>
        <dbReference type="SAM" id="MobiDB-lite"/>
    </source>
</evidence>